<organism evidence="1 2">
    <name type="scientific">Rhizobium mesosinicum</name>
    <dbReference type="NCBI Taxonomy" id="335017"/>
    <lineage>
        <taxon>Bacteria</taxon>
        <taxon>Pseudomonadati</taxon>
        <taxon>Pseudomonadota</taxon>
        <taxon>Alphaproteobacteria</taxon>
        <taxon>Hyphomicrobiales</taxon>
        <taxon>Rhizobiaceae</taxon>
        <taxon>Rhizobium/Agrobacterium group</taxon>
        <taxon>Rhizobium</taxon>
    </lineage>
</organism>
<dbReference type="PIRSF" id="PIRSF021719">
    <property type="entry name" value="DUF1062"/>
    <property type="match status" value="1"/>
</dbReference>
<keyword evidence="2" id="KW-1185">Reference proteome</keyword>
<dbReference type="Proteomes" id="UP000717752">
    <property type="component" value="Unassembled WGS sequence"/>
</dbReference>
<comment type="caution">
    <text evidence="1">The sequence shown here is derived from an EMBL/GenBank/DDBJ whole genome shotgun (WGS) entry which is preliminary data.</text>
</comment>
<accession>A0ABS7H1Q5</accession>
<proteinExistence type="predicted"/>
<evidence type="ECO:0000313" key="2">
    <source>
        <dbReference type="Proteomes" id="UP000717752"/>
    </source>
</evidence>
<dbReference type="InterPro" id="IPR009412">
    <property type="entry name" value="DUF1062"/>
</dbReference>
<dbReference type="Pfam" id="PF06353">
    <property type="entry name" value="DUF1062"/>
    <property type="match status" value="1"/>
</dbReference>
<dbReference type="RefSeq" id="WP_220337683.1">
    <property type="nucleotide sequence ID" value="NZ_JAEUAK010000015.1"/>
</dbReference>
<name>A0ABS7H1Q5_9HYPH</name>
<reference evidence="1 2" key="1">
    <citation type="journal article" date="2021" name="MBio">
        <title>Poor Competitiveness of Bradyrhizobium in Pigeon Pea Root Colonization in Indian Soils.</title>
        <authorList>
            <person name="Chalasani D."/>
            <person name="Basu A."/>
            <person name="Pullabhotla S.V.S.R.N."/>
            <person name="Jorrin B."/>
            <person name="Neal A.L."/>
            <person name="Poole P.S."/>
            <person name="Podile A.R."/>
            <person name="Tkacz A."/>
        </authorList>
    </citation>
    <scope>NUCLEOTIDE SEQUENCE [LARGE SCALE GENOMIC DNA]</scope>
    <source>
        <strain evidence="1 2">HU56</strain>
    </source>
</reference>
<protein>
    <submittedName>
        <fullName evidence="1">DUF1062 domain-containing protein</fullName>
    </submittedName>
</protein>
<gene>
    <name evidence="1" type="ORF">JNB85_27510</name>
</gene>
<evidence type="ECO:0000313" key="1">
    <source>
        <dbReference type="EMBL" id="MBW9056164.1"/>
    </source>
</evidence>
<dbReference type="EMBL" id="JAEUAK010000015">
    <property type="protein sequence ID" value="MBW9056164.1"/>
    <property type="molecule type" value="Genomic_DNA"/>
</dbReference>
<sequence length="211" mass="24208">MCDTLRVRWTVTPKAAPQPWISCSGCGGMRAFQSSDKIRLNANGRKLDAWLIYKCLTCDKTWNRPLFERKNVRDIDPAILEALQSNDPEWIRAESFNLDALRRKSQRIDEFPEFDILREVLRETAGWTRLEIELVAPLPARIRLDRLLASELKLSRTRLRTLRENGLLRTNPDRADILRRGISTGIDVMIDLAAIADRELSWGPLATGSPR</sequence>